<dbReference type="OrthoDB" id="2016263at2759"/>
<proteinExistence type="predicted"/>
<name>A0A913WQ73_EXADI</name>
<dbReference type="RefSeq" id="XP_020892438.2">
    <property type="nucleotide sequence ID" value="XM_021036779.2"/>
</dbReference>
<dbReference type="PANTHER" id="PTHR14776:SF1">
    <property type="entry name" value="CADHERIN-LIKE AND PC-ESTERASE DOMAIN-CONTAINING PROTEIN 1"/>
    <property type="match status" value="1"/>
</dbReference>
<evidence type="ECO:0000259" key="2">
    <source>
        <dbReference type="Pfam" id="PF12733"/>
    </source>
</evidence>
<reference evidence="3" key="1">
    <citation type="submission" date="2022-11" db="UniProtKB">
        <authorList>
            <consortium name="EnsemblMetazoa"/>
        </authorList>
    </citation>
    <scope>IDENTIFICATION</scope>
</reference>
<dbReference type="EnsemblMetazoa" id="XM_021036779.2">
    <property type="protein sequence ID" value="XP_020892438.2"/>
    <property type="gene ID" value="LOC110231732"/>
</dbReference>
<accession>A0A913WQ73</accession>
<dbReference type="Proteomes" id="UP000887567">
    <property type="component" value="Unplaced"/>
</dbReference>
<dbReference type="KEGG" id="epa:110231732"/>
<dbReference type="GeneID" id="110231732"/>
<feature type="region of interest" description="Disordered" evidence="1">
    <location>
        <begin position="103"/>
        <end position="152"/>
    </location>
</feature>
<dbReference type="InterPro" id="IPR025883">
    <property type="entry name" value="Cadherin-like_domain"/>
</dbReference>
<dbReference type="AlphaFoldDB" id="A0A913WQ73"/>
<organism evidence="3 4">
    <name type="scientific">Exaiptasia diaphana</name>
    <name type="common">Tropical sea anemone</name>
    <name type="synonym">Aiptasia pulchella</name>
    <dbReference type="NCBI Taxonomy" id="2652724"/>
    <lineage>
        <taxon>Eukaryota</taxon>
        <taxon>Metazoa</taxon>
        <taxon>Cnidaria</taxon>
        <taxon>Anthozoa</taxon>
        <taxon>Hexacorallia</taxon>
        <taxon>Actiniaria</taxon>
        <taxon>Aiptasiidae</taxon>
        <taxon>Exaiptasia</taxon>
    </lineage>
</organism>
<feature type="domain" description="Cadherin-like beta-sandwich-like" evidence="2">
    <location>
        <begin position="168"/>
        <end position="254"/>
    </location>
</feature>
<feature type="compositionally biased region" description="Basic and acidic residues" evidence="1">
    <location>
        <begin position="110"/>
        <end position="125"/>
    </location>
</feature>
<dbReference type="OMA" id="NEIMEYE"/>
<protein>
    <recommendedName>
        <fullName evidence="2">Cadherin-like beta-sandwich-like domain-containing protein</fullName>
    </recommendedName>
</protein>
<dbReference type="Pfam" id="PF12733">
    <property type="entry name" value="Cadherin-like"/>
    <property type="match status" value="1"/>
</dbReference>
<keyword evidence="4" id="KW-1185">Reference proteome</keyword>
<evidence type="ECO:0000313" key="3">
    <source>
        <dbReference type="EnsemblMetazoa" id="XP_020892438.2"/>
    </source>
</evidence>
<evidence type="ECO:0000256" key="1">
    <source>
        <dbReference type="SAM" id="MobiDB-lite"/>
    </source>
</evidence>
<evidence type="ECO:0000313" key="4">
    <source>
        <dbReference type="Proteomes" id="UP000887567"/>
    </source>
</evidence>
<dbReference type="PANTHER" id="PTHR14776">
    <property type="entry name" value="CADHERIN-LIKE AND PC-ESTERASE DOMAIN-CONTAINING PROTEIN 1"/>
    <property type="match status" value="1"/>
</dbReference>
<sequence length="322" mass="36678">MTSSYSHVTNALTKLKDSIGVEGVNCNREQSVCLSTKELIYLLESHRENSAKRGFKKLYPTNDSLRYRTLLVELRSSSVGMVTSHNRGTPELHSALLQLENYGSQGTNHDTTKQHDSKRKEHWQTDDEDDSGDQNAVEDNQAHSDLNDCDDDRNTAPVLTDIFIKPEATINPTFDNEIMEYEVVFPFSVMMINLWGTTSTCWSAAAVNSKSKPSKEPVSYYLGVGWNEFIIFLLHLSNRPPAVVATYKINIYRQTRNERRKQFDSRSPHEVCTLKQDCDLKIFPEVPCGPKRLFQNSFNKFQLDRKRLPFCTNGYAPVPAPS</sequence>